<evidence type="ECO:0000313" key="4">
    <source>
        <dbReference type="Proteomes" id="UP001390339"/>
    </source>
</evidence>
<comment type="caution">
    <text evidence="3">The sequence shown here is derived from an EMBL/GenBank/DDBJ whole genome shotgun (WGS) entry which is preliminary data.</text>
</comment>
<reference evidence="3 4" key="1">
    <citation type="journal article" date="2024" name="IMA Fungus">
        <title>Apiospora arundinis, a panoply of carbohydrate-active enzymes and secondary metabolites.</title>
        <authorList>
            <person name="Sorensen T."/>
            <person name="Petersen C."/>
            <person name="Muurmann A.T."/>
            <person name="Christiansen J.V."/>
            <person name="Brundto M.L."/>
            <person name="Overgaard C.K."/>
            <person name="Boysen A.T."/>
            <person name="Wollenberg R.D."/>
            <person name="Larsen T.O."/>
            <person name="Sorensen J.L."/>
            <person name="Nielsen K.L."/>
            <person name="Sondergaard T.E."/>
        </authorList>
    </citation>
    <scope>NUCLEOTIDE SEQUENCE [LARGE SCALE GENOMIC DNA]</scope>
    <source>
        <strain evidence="3 4">AAU 773</strain>
    </source>
</reference>
<dbReference type="EMBL" id="JAPCWZ010000009">
    <property type="protein sequence ID" value="KAK8852064.1"/>
    <property type="molecule type" value="Genomic_DNA"/>
</dbReference>
<evidence type="ECO:0000313" key="3">
    <source>
        <dbReference type="EMBL" id="KAK8852064.1"/>
    </source>
</evidence>
<keyword evidence="4" id="KW-1185">Reference proteome</keyword>
<proteinExistence type="predicted"/>
<gene>
    <name evidence="3" type="ORF">PGQ11_014543</name>
</gene>
<keyword evidence="2" id="KW-0732">Signal</keyword>
<feature type="signal peptide" evidence="2">
    <location>
        <begin position="1"/>
        <end position="29"/>
    </location>
</feature>
<evidence type="ECO:0000256" key="2">
    <source>
        <dbReference type="SAM" id="SignalP"/>
    </source>
</evidence>
<feature type="chain" id="PRO_5047364198" evidence="2">
    <location>
        <begin position="30"/>
        <end position="206"/>
    </location>
</feature>
<accession>A0ABR2HT40</accession>
<evidence type="ECO:0000256" key="1">
    <source>
        <dbReference type="SAM" id="MobiDB-lite"/>
    </source>
</evidence>
<name>A0ABR2HT40_9PEZI</name>
<dbReference type="Proteomes" id="UP001390339">
    <property type="component" value="Unassembled WGS sequence"/>
</dbReference>
<protein>
    <submittedName>
        <fullName evidence="3">Uncharacterized protein</fullName>
    </submittedName>
</protein>
<sequence>MSTITRSSSLLRLLATFFTLFIALGFCAAVPATSSSDVVGDNELEVRGNSQSTPKDVQTVKMGDTQFFSFNKVGMKVGSTGFNSCLGVLIVSDAGAIVGHYTATHTDIKDKFDVNTKDANKKIKELSDAHKGAIKGNVKTYVYAQKGNPGTKEWLDELVKIVKANSGVQPEVKYYGDYTNKKGSGGFTVETKKAKKNNPKYSVKWA</sequence>
<organism evidence="3 4">
    <name type="scientific">Apiospora arundinis</name>
    <dbReference type="NCBI Taxonomy" id="335852"/>
    <lineage>
        <taxon>Eukaryota</taxon>
        <taxon>Fungi</taxon>
        <taxon>Dikarya</taxon>
        <taxon>Ascomycota</taxon>
        <taxon>Pezizomycotina</taxon>
        <taxon>Sordariomycetes</taxon>
        <taxon>Xylariomycetidae</taxon>
        <taxon>Amphisphaeriales</taxon>
        <taxon>Apiosporaceae</taxon>
        <taxon>Apiospora</taxon>
    </lineage>
</organism>
<feature type="region of interest" description="Disordered" evidence="1">
    <location>
        <begin position="186"/>
        <end position="206"/>
    </location>
</feature>